<gene>
    <name evidence="11" type="primary">parE</name>
    <name evidence="11" type="ordered locus">UPA3_0485</name>
</gene>
<dbReference type="InterPro" id="IPR003594">
    <property type="entry name" value="HATPase_dom"/>
</dbReference>
<dbReference type="Pfam" id="PF00986">
    <property type="entry name" value="DNA_gyraseB_C"/>
    <property type="match status" value="1"/>
</dbReference>
<dbReference type="CDD" id="cd16928">
    <property type="entry name" value="HATPase_GyrB-like"/>
    <property type="match status" value="1"/>
</dbReference>
<dbReference type="GO" id="GO:0005524">
    <property type="term" value="F:ATP binding"/>
    <property type="evidence" value="ECO:0007669"/>
    <property type="project" value="UniProtKB-KW"/>
</dbReference>
<proteinExistence type="predicted"/>
<comment type="cofactor">
    <cofactor evidence="2">
        <name>Mg(2+)</name>
        <dbReference type="ChEBI" id="CHEBI:18420"/>
    </cofactor>
</comment>
<dbReference type="InterPro" id="IPR013759">
    <property type="entry name" value="Topo_IIA_B_C"/>
</dbReference>
<dbReference type="InterPro" id="IPR013760">
    <property type="entry name" value="Topo_IIA-like_dom_sf"/>
</dbReference>
<dbReference type="GO" id="GO:0006265">
    <property type="term" value="P:DNA topological change"/>
    <property type="evidence" value="ECO:0007669"/>
    <property type="project" value="InterPro"/>
</dbReference>
<dbReference type="GO" id="GO:0034335">
    <property type="term" value="F:DNA negative supercoiling activity"/>
    <property type="evidence" value="ECO:0007669"/>
    <property type="project" value="UniProtKB-ARBA"/>
</dbReference>
<dbReference type="PROSITE" id="PS50880">
    <property type="entry name" value="TOPRIM"/>
    <property type="match status" value="1"/>
</dbReference>
<dbReference type="SMART" id="SM00387">
    <property type="entry name" value="HATPase_c"/>
    <property type="match status" value="1"/>
</dbReference>
<dbReference type="InterPro" id="IPR020568">
    <property type="entry name" value="Ribosomal_Su5_D2-typ_SF"/>
</dbReference>
<dbReference type="Gene3D" id="3.30.230.10">
    <property type="match status" value="1"/>
</dbReference>
<keyword evidence="9 11" id="KW-0413">Isomerase</keyword>
<dbReference type="NCBIfam" id="TIGR01058">
    <property type="entry name" value="parE_Gpos"/>
    <property type="match status" value="1"/>
</dbReference>
<name>A0A2C9DXX7_UREP2</name>
<dbReference type="InterPro" id="IPR006171">
    <property type="entry name" value="TOPRIM_dom"/>
</dbReference>
<dbReference type="GO" id="GO:0003677">
    <property type="term" value="F:DNA binding"/>
    <property type="evidence" value="ECO:0007669"/>
    <property type="project" value="UniProtKB-KW"/>
</dbReference>
<organism evidence="11 12">
    <name type="scientific">Ureaplasma parvum serovar 3 (strain ATCC 27815 / 27 / NCTC 11736)</name>
    <dbReference type="NCBI Taxonomy" id="505682"/>
    <lineage>
        <taxon>Bacteria</taxon>
        <taxon>Bacillati</taxon>
        <taxon>Mycoplasmatota</taxon>
        <taxon>Mycoplasmoidales</taxon>
        <taxon>Mycoplasmoidaceae</taxon>
        <taxon>Ureaplasma</taxon>
    </lineage>
</organism>
<dbReference type="InterPro" id="IPR001241">
    <property type="entry name" value="Topo_IIA"/>
</dbReference>
<dbReference type="InterPro" id="IPR014721">
    <property type="entry name" value="Ribsml_uS5_D2-typ_fold_subgr"/>
</dbReference>
<dbReference type="NCBIfam" id="NF004189">
    <property type="entry name" value="PRK05644.1"/>
    <property type="match status" value="1"/>
</dbReference>
<protein>
    <recommendedName>
        <fullName evidence="3">DNA topoisomerase (ATP-hydrolyzing)</fullName>
        <ecNumber evidence="3">5.6.2.2</ecNumber>
    </recommendedName>
</protein>
<evidence type="ECO:0000256" key="6">
    <source>
        <dbReference type="ARBA" id="ARBA00022840"/>
    </source>
</evidence>
<dbReference type="GO" id="GO:0046872">
    <property type="term" value="F:metal ion binding"/>
    <property type="evidence" value="ECO:0007669"/>
    <property type="project" value="UniProtKB-KW"/>
</dbReference>
<dbReference type="SUPFAM" id="SSF54211">
    <property type="entry name" value="Ribosomal protein S5 domain 2-like"/>
    <property type="match status" value="1"/>
</dbReference>
<dbReference type="Pfam" id="PF02518">
    <property type="entry name" value="HATPase_c"/>
    <property type="match status" value="1"/>
</dbReference>
<keyword evidence="5" id="KW-0547">Nucleotide-binding</keyword>
<evidence type="ECO:0000256" key="2">
    <source>
        <dbReference type="ARBA" id="ARBA00001946"/>
    </source>
</evidence>
<dbReference type="SUPFAM" id="SSF55874">
    <property type="entry name" value="ATPase domain of HSP90 chaperone/DNA topoisomerase II/histidine kinase"/>
    <property type="match status" value="1"/>
</dbReference>
<dbReference type="FunFam" id="3.40.50.670:FF:000002">
    <property type="entry name" value="DNA gyrase subunit B"/>
    <property type="match status" value="1"/>
</dbReference>
<dbReference type="PROSITE" id="PS00177">
    <property type="entry name" value="TOPOISOMERASE_II"/>
    <property type="match status" value="1"/>
</dbReference>
<dbReference type="PANTHER" id="PTHR45866:SF12">
    <property type="entry name" value="DNA TOPOISOMERASE 4 SUBUNIT B"/>
    <property type="match status" value="1"/>
</dbReference>
<evidence type="ECO:0000256" key="3">
    <source>
        <dbReference type="ARBA" id="ARBA00012895"/>
    </source>
</evidence>
<keyword evidence="7" id="KW-0460">Magnesium</keyword>
<dbReference type="EMBL" id="CP000942">
    <property type="protein sequence ID" value="ACA32705.1"/>
    <property type="molecule type" value="Genomic_DNA"/>
</dbReference>
<keyword evidence="8" id="KW-0238">DNA-binding</keyword>
<comment type="catalytic activity">
    <reaction evidence="1">
        <text>ATP-dependent breakage, passage and rejoining of double-stranded DNA.</text>
        <dbReference type="EC" id="5.6.2.2"/>
    </reaction>
</comment>
<keyword evidence="4" id="KW-0479">Metal-binding</keyword>
<dbReference type="InterPro" id="IPR036890">
    <property type="entry name" value="HATPase_C_sf"/>
</dbReference>
<dbReference type="SUPFAM" id="SSF56719">
    <property type="entry name" value="Type II DNA topoisomerase"/>
    <property type="match status" value="1"/>
</dbReference>
<dbReference type="EC" id="5.6.2.2" evidence="3"/>
<dbReference type="RefSeq" id="WP_010891785.1">
    <property type="nucleotide sequence ID" value="NC_010503.1"/>
</dbReference>
<dbReference type="PRINTS" id="PR01159">
    <property type="entry name" value="DNAGYRASEB"/>
</dbReference>
<dbReference type="Proteomes" id="UP000002162">
    <property type="component" value="Chromosome"/>
</dbReference>
<evidence type="ECO:0000256" key="4">
    <source>
        <dbReference type="ARBA" id="ARBA00022723"/>
    </source>
</evidence>
<dbReference type="InterPro" id="IPR005740">
    <property type="entry name" value="ParE_type2"/>
</dbReference>
<dbReference type="Pfam" id="PF00204">
    <property type="entry name" value="DNA_gyraseB"/>
    <property type="match status" value="1"/>
</dbReference>
<dbReference type="AlphaFoldDB" id="A0A2C9DXX7"/>
<feature type="domain" description="Toprim" evidence="10">
    <location>
        <begin position="419"/>
        <end position="533"/>
    </location>
</feature>
<dbReference type="InterPro" id="IPR013506">
    <property type="entry name" value="Topo_IIA_bsu_dom2"/>
</dbReference>
<evidence type="ECO:0000256" key="7">
    <source>
        <dbReference type="ARBA" id="ARBA00022842"/>
    </source>
</evidence>
<evidence type="ECO:0000259" key="10">
    <source>
        <dbReference type="PROSITE" id="PS50880"/>
    </source>
</evidence>
<dbReference type="Gene3D" id="3.40.50.670">
    <property type="match status" value="1"/>
</dbReference>
<dbReference type="SMART" id="SM00433">
    <property type="entry name" value="TOP2c"/>
    <property type="match status" value="1"/>
</dbReference>
<dbReference type="Gene3D" id="3.30.565.10">
    <property type="entry name" value="Histidine kinase-like ATPase, C-terminal domain"/>
    <property type="match status" value="1"/>
</dbReference>
<sequence length="642" mass="72650">MANKYDGNAIKILEGLEAVRKRPGMYIGSTSSTGLHHLIWEIVDNSIDEVMNANAKNINVILHEDNSISVLDDGRGIPVDINSQTKISTVETVLTVLHAGGKFDESAYKTAGGLHGVGSSVVNALSSWLICEVYRDQKIYQAKFINGGHINQSLKVIGTTKKTGTLIHFLPDPLIFKNLVFNPNIIKERLHESTFLIKDLKIIFEDKINKKKYEFINNQGLIDFIKFINEAKKTFSDVIYFRSNINKIDVEIAFQYSDQNNEIMVSFANSVKTSEGGVHENAFKNALTSVVNNYARKHNLLKEKDKNLEGDDIREGLSSVISLRIPESLISYEGQTKNKLFTPEANEAVKKTIEDNFSFWLEENKTQALDLVNRAILARDAKLAAKRAREETKKVKKIKEERGMGGKLTPAQSKDPVLNELFLVEGDSAGGSAKLGRNKKYQAILPLRGKVLNVLKARLVDVLKNEEIASIFTCLGTGIGAEFDLKKLKYHKIIIMTDADTDGSHIQVLLLTLFYRFMRPLIENGNIYIALPPLYKLTNKNNKKFFYAWDDVELDQLKKEQKNYEIQRYKGLGEMNADQLFETTMDPNNRLLLKININDILQAERQINTLMGNDVSIRKQWIDNNIDFSVIDELQINNEESK</sequence>
<dbReference type="GO" id="GO:0005694">
    <property type="term" value="C:chromosome"/>
    <property type="evidence" value="ECO:0007669"/>
    <property type="project" value="InterPro"/>
</dbReference>
<keyword evidence="6" id="KW-0067">ATP-binding</keyword>
<evidence type="ECO:0000313" key="12">
    <source>
        <dbReference type="Proteomes" id="UP000002162"/>
    </source>
</evidence>
<dbReference type="HOGENOM" id="CLU_006146_1_2_14"/>
<evidence type="ECO:0000256" key="5">
    <source>
        <dbReference type="ARBA" id="ARBA00022741"/>
    </source>
</evidence>
<dbReference type="GeneID" id="29672258"/>
<dbReference type="InterPro" id="IPR018522">
    <property type="entry name" value="TopoIIA_CS"/>
</dbReference>
<reference evidence="11 12" key="1">
    <citation type="submission" date="2008-02" db="EMBL/GenBank/DDBJ databases">
        <title>Genome sequence of Ureaplasma parvum serovar 3.</title>
        <authorList>
            <person name="Methe B.A."/>
            <person name="Glass J."/>
            <person name="Waites K."/>
            <person name="Shrivastava S."/>
        </authorList>
    </citation>
    <scope>NUCLEOTIDE SEQUENCE [LARGE SCALE GENOMIC DNA]</scope>
    <source>
        <strain evidence="12">ATCC 27815 / 27 / NCTC 11736</strain>
    </source>
</reference>
<evidence type="ECO:0000256" key="9">
    <source>
        <dbReference type="ARBA" id="ARBA00023235"/>
    </source>
</evidence>
<dbReference type="KEGG" id="upa:UPA3_0485"/>
<dbReference type="Pfam" id="PF01751">
    <property type="entry name" value="Toprim"/>
    <property type="match status" value="1"/>
</dbReference>
<dbReference type="FunFam" id="3.30.565.10:FF:000002">
    <property type="entry name" value="DNA gyrase subunit B"/>
    <property type="match status" value="1"/>
</dbReference>
<evidence type="ECO:0000313" key="11">
    <source>
        <dbReference type="EMBL" id="ACA32705.1"/>
    </source>
</evidence>
<accession>A0A2C9DXX7</accession>
<dbReference type="InterPro" id="IPR000565">
    <property type="entry name" value="Topo_IIA_B"/>
</dbReference>
<dbReference type="PANTHER" id="PTHR45866">
    <property type="entry name" value="DNA GYRASE/TOPOISOMERASE SUBUNIT B"/>
    <property type="match status" value="1"/>
</dbReference>
<evidence type="ECO:0000256" key="8">
    <source>
        <dbReference type="ARBA" id="ARBA00023125"/>
    </source>
</evidence>
<evidence type="ECO:0000256" key="1">
    <source>
        <dbReference type="ARBA" id="ARBA00000185"/>
    </source>
</evidence>
<dbReference type="InterPro" id="IPR002288">
    <property type="entry name" value="DNA_gyrase_B_C"/>
</dbReference>
<dbReference type="PRINTS" id="PR00418">
    <property type="entry name" value="TPI2FAMILY"/>
</dbReference>